<organism evidence="3 4">
    <name type="scientific">Sphaerobolus stellatus (strain SS14)</name>
    <dbReference type="NCBI Taxonomy" id="990650"/>
    <lineage>
        <taxon>Eukaryota</taxon>
        <taxon>Fungi</taxon>
        <taxon>Dikarya</taxon>
        <taxon>Basidiomycota</taxon>
        <taxon>Agaricomycotina</taxon>
        <taxon>Agaricomycetes</taxon>
        <taxon>Phallomycetidae</taxon>
        <taxon>Geastrales</taxon>
        <taxon>Sphaerobolaceae</taxon>
        <taxon>Sphaerobolus</taxon>
    </lineage>
</organism>
<sequence length="78" mass="8471">LEDTIVLAESAIKGKPNLGQILKNKVKESTGKVVVACCGPSDLNADLRSHISDQIDPEAVRRGIMKGVVYLVTEDFEF</sequence>
<name>A0A0C9VCH4_SPHS4</name>
<evidence type="ECO:0000313" key="3">
    <source>
        <dbReference type="EMBL" id="KIJ35225.1"/>
    </source>
</evidence>
<feature type="domain" description="Ferric reductase NAD binding" evidence="2">
    <location>
        <begin position="11"/>
        <end position="49"/>
    </location>
</feature>
<evidence type="ECO:0000259" key="2">
    <source>
        <dbReference type="Pfam" id="PF08030"/>
    </source>
</evidence>
<dbReference type="Gene3D" id="3.40.50.80">
    <property type="entry name" value="Nucleotide-binding domain of ferredoxin-NADP reductase (FNR) module"/>
    <property type="match status" value="1"/>
</dbReference>
<dbReference type="HOGENOM" id="CLU_2628748_0_0_1"/>
<dbReference type="AlphaFoldDB" id="A0A0C9VCH4"/>
<dbReference type="InterPro" id="IPR013121">
    <property type="entry name" value="Fe_red_NAD-bd_6"/>
</dbReference>
<dbReference type="InterPro" id="IPR039261">
    <property type="entry name" value="FNR_nucleotide-bd"/>
</dbReference>
<evidence type="ECO:0000313" key="4">
    <source>
        <dbReference type="Proteomes" id="UP000054279"/>
    </source>
</evidence>
<proteinExistence type="predicted"/>
<dbReference type="GO" id="GO:0016491">
    <property type="term" value="F:oxidoreductase activity"/>
    <property type="evidence" value="ECO:0007669"/>
    <property type="project" value="UniProtKB-KW"/>
</dbReference>
<accession>A0A0C9VCH4</accession>
<dbReference type="EMBL" id="KN837191">
    <property type="protein sequence ID" value="KIJ35225.1"/>
    <property type="molecule type" value="Genomic_DNA"/>
</dbReference>
<protein>
    <submittedName>
        <fullName evidence="3">Unplaced genomic scaffold SPHSTscaffold_116, whole genome shotgun sequence</fullName>
    </submittedName>
</protein>
<dbReference type="OrthoDB" id="10006946at2759"/>
<keyword evidence="4" id="KW-1185">Reference proteome</keyword>
<gene>
    <name evidence="3" type="ORF">M422DRAFT_181087</name>
</gene>
<evidence type="ECO:0000256" key="1">
    <source>
        <dbReference type="ARBA" id="ARBA00023002"/>
    </source>
</evidence>
<dbReference type="Proteomes" id="UP000054279">
    <property type="component" value="Unassembled WGS sequence"/>
</dbReference>
<reference evidence="3 4" key="1">
    <citation type="submission" date="2014-06" db="EMBL/GenBank/DDBJ databases">
        <title>Evolutionary Origins and Diversification of the Mycorrhizal Mutualists.</title>
        <authorList>
            <consortium name="DOE Joint Genome Institute"/>
            <consortium name="Mycorrhizal Genomics Consortium"/>
            <person name="Kohler A."/>
            <person name="Kuo A."/>
            <person name="Nagy L.G."/>
            <person name="Floudas D."/>
            <person name="Copeland A."/>
            <person name="Barry K.W."/>
            <person name="Cichocki N."/>
            <person name="Veneault-Fourrey C."/>
            <person name="LaButti K."/>
            <person name="Lindquist E.A."/>
            <person name="Lipzen A."/>
            <person name="Lundell T."/>
            <person name="Morin E."/>
            <person name="Murat C."/>
            <person name="Riley R."/>
            <person name="Ohm R."/>
            <person name="Sun H."/>
            <person name="Tunlid A."/>
            <person name="Henrissat B."/>
            <person name="Grigoriev I.V."/>
            <person name="Hibbett D.S."/>
            <person name="Martin F."/>
        </authorList>
    </citation>
    <scope>NUCLEOTIDE SEQUENCE [LARGE SCALE GENOMIC DNA]</scope>
    <source>
        <strain evidence="3 4">SS14</strain>
    </source>
</reference>
<feature type="non-terminal residue" evidence="3">
    <location>
        <position position="1"/>
    </location>
</feature>
<keyword evidence="1" id="KW-0560">Oxidoreductase</keyword>
<dbReference type="Pfam" id="PF08030">
    <property type="entry name" value="NAD_binding_6"/>
    <property type="match status" value="1"/>
</dbReference>